<feature type="region of interest" description="Disordered" evidence="1">
    <location>
        <begin position="405"/>
        <end position="460"/>
    </location>
</feature>
<feature type="region of interest" description="Disordered" evidence="1">
    <location>
        <begin position="346"/>
        <end position="365"/>
    </location>
</feature>
<dbReference type="EMBL" id="JARJCW010000030">
    <property type="protein sequence ID" value="KAJ7209566.1"/>
    <property type="molecule type" value="Genomic_DNA"/>
</dbReference>
<proteinExistence type="predicted"/>
<accession>A0AAD6YH28</accession>
<evidence type="ECO:0000313" key="2">
    <source>
        <dbReference type="EMBL" id="KAJ7209566.1"/>
    </source>
</evidence>
<feature type="compositionally biased region" description="Polar residues" evidence="1">
    <location>
        <begin position="406"/>
        <end position="434"/>
    </location>
</feature>
<comment type="caution">
    <text evidence="2">The sequence shown here is derived from an EMBL/GenBank/DDBJ whole genome shotgun (WGS) entry which is preliminary data.</text>
</comment>
<evidence type="ECO:0000256" key="1">
    <source>
        <dbReference type="SAM" id="MobiDB-lite"/>
    </source>
</evidence>
<dbReference type="Proteomes" id="UP001219525">
    <property type="component" value="Unassembled WGS sequence"/>
</dbReference>
<organism evidence="2 3">
    <name type="scientific">Mycena pura</name>
    <dbReference type="NCBI Taxonomy" id="153505"/>
    <lineage>
        <taxon>Eukaryota</taxon>
        <taxon>Fungi</taxon>
        <taxon>Dikarya</taxon>
        <taxon>Basidiomycota</taxon>
        <taxon>Agaricomycotina</taxon>
        <taxon>Agaricomycetes</taxon>
        <taxon>Agaricomycetidae</taxon>
        <taxon>Agaricales</taxon>
        <taxon>Marasmiineae</taxon>
        <taxon>Mycenaceae</taxon>
        <taxon>Mycena</taxon>
    </lineage>
</organism>
<feature type="region of interest" description="Disordered" evidence="1">
    <location>
        <begin position="201"/>
        <end position="243"/>
    </location>
</feature>
<evidence type="ECO:0000313" key="3">
    <source>
        <dbReference type="Proteomes" id="UP001219525"/>
    </source>
</evidence>
<name>A0AAD6YH28_9AGAR</name>
<feature type="compositionally biased region" description="Polar residues" evidence="1">
    <location>
        <begin position="346"/>
        <end position="359"/>
    </location>
</feature>
<gene>
    <name evidence="2" type="ORF">GGX14DRAFT_630780</name>
</gene>
<protein>
    <submittedName>
        <fullName evidence="2">Uncharacterized protein</fullName>
    </submittedName>
</protein>
<feature type="compositionally biased region" description="Low complexity" evidence="1">
    <location>
        <begin position="435"/>
        <end position="445"/>
    </location>
</feature>
<reference evidence="2" key="1">
    <citation type="submission" date="2023-03" db="EMBL/GenBank/DDBJ databases">
        <title>Massive genome expansion in bonnet fungi (Mycena s.s.) driven by repeated elements and novel gene families across ecological guilds.</title>
        <authorList>
            <consortium name="Lawrence Berkeley National Laboratory"/>
            <person name="Harder C.B."/>
            <person name="Miyauchi S."/>
            <person name="Viragh M."/>
            <person name="Kuo A."/>
            <person name="Thoen E."/>
            <person name="Andreopoulos B."/>
            <person name="Lu D."/>
            <person name="Skrede I."/>
            <person name="Drula E."/>
            <person name="Henrissat B."/>
            <person name="Morin E."/>
            <person name="Kohler A."/>
            <person name="Barry K."/>
            <person name="LaButti K."/>
            <person name="Morin E."/>
            <person name="Salamov A."/>
            <person name="Lipzen A."/>
            <person name="Mereny Z."/>
            <person name="Hegedus B."/>
            <person name="Baldrian P."/>
            <person name="Stursova M."/>
            <person name="Weitz H."/>
            <person name="Taylor A."/>
            <person name="Grigoriev I.V."/>
            <person name="Nagy L.G."/>
            <person name="Martin F."/>
            <person name="Kauserud H."/>
        </authorList>
    </citation>
    <scope>NUCLEOTIDE SEQUENCE</scope>
    <source>
        <strain evidence="2">9144</strain>
    </source>
</reference>
<dbReference type="AlphaFoldDB" id="A0AAD6YH28"/>
<keyword evidence="3" id="KW-1185">Reference proteome</keyword>
<feature type="compositionally biased region" description="Basic and acidic residues" evidence="1">
    <location>
        <begin position="227"/>
        <end position="238"/>
    </location>
</feature>
<sequence length="460" mass="49894">MASYYRQNVPGWGTNQLQFSQPPAPTFQPQPNWGGMDFYNAHAVNPNSSIFDHAMNRVRQYSDDALDQGVGVHEAKHWHRRAYGGTGDMGLMLPAELGHAAAYEAYRTWIHNSSIHEPLSGDVERQREGLIGLAVAEASRLLQFAKRSMDSYASIAASDAAAATASIIFYHYRDKEDGENHSSRARSRGSLYDDPYAADHHSRGSVYDDPYAADHRSRGSSYDDPYAADHRSRSRTRESSSGFYDDPYAADLRALSSIFPRHRSRSRHRSLSRSSPVMFPGTSVAGSMSATTPSGATSGYTAGGASYGAQYPTGGPMQIAGQNSPYHSTVGMPMATSQTYGSMPMSQSYGSMSMDQSRGSMPMGQSYGSMPLSQSYSGSSMPYNYGNQSYGAAPMPVGQSYMAPTVMSTNSRPRSLSTSMPGYSSGQYGAQVQYASSAPIRAPEAPSSPPEQEEQTVKEH</sequence>